<dbReference type="Proteomes" id="UP000053424">
    <property type="component" value="Unassembled WGS sequence"/>
</dbReference>
<feature type="compositionally biased region" description="Pro residues" evidence="1">
    <location>
        <begin position="11"/>
        <end position="20"/>
    </location>
</feature>
<accession>A0A0C2XE41</accession>
<keyword evidence="3" id="KW-1185">Reference proteome</keyword>
<feature type="compositionally biased region" description="Polar residues" evidence="1">
    <location>
        <begin position="71"/>
        <end position="81"/>
    </location>
</feature>
<organism evidence="2 3">
    <name type="scientific">Hebeloma cylindrosporum</name>
    <dbReference type="NCBI Taxonomy" id="76867"/>
    <lineage>
        <taxon>Eukaryota</taxon>
        <taxon>Fungi</taxon>
        <taxon>Dikarya</taxon>
        <taxon>Basidiomycota</taxon>
        <taxon>Agaricomycotina</taxon>
        <taxon>Agaricomycetes</taxon>
        <taxon>Agaricomycetidae</taxon>
        <taxon>Agaricales</taxon>
        <taxon>Agaricineae</taxon>
        <taxon>Hymenogastraceae</taxon>
        <taxon>Hebeloma</taxon>
    </lineage>
</organism>
<dbReference type="OrthoDB" id="3069034at2759"/>
<sequence>MDWLLENGTPPETPQTPPLRIPTAQSPMPAFFFLGGQETPPPSTPEPRSPPWTSTSWCPMPSFNDLGSRGAPSNDSSRSYSIDNRFLGQSLVQSSGIRQGPGSHQQQIGTSPNVHDDAWANPYIWPTGTSLKAPKIFTPTGIHMQTEEIPRLWKIQNPQRYATQPVQSTTARRSFPRDWASVGSLPPTGKVSFQVRFGGERPISVCDWITFSRSIELLIAQHHWSLAIAWSPLSPGDDPGGRIGGERFKSLFDLLARQIEQDPTPLAAFKRISIKVPERLEDADVVPITGSERTPEEQEVIDANRIDLGSASNLKEFLFKGSYLFFAEKLSNIPGESLTLLCITCCKISVNDTLALLQVCSALQDVVIGTVCAEADCELGNRYDLKPDAELTSELRDFTVTASVDVSVILNSLRWQSTAGSHMTLNIMDDDVAKQDWRPCLAKIPMTTHLTMRGNFPQGTMARIRQQWPDVVFGR</sequence>
<feature type="region of interest" description="Disordered" evidence="1">
    <location>
        <begin position="1"/>
        <end position="81"/>
    </location>
</feature>
<feature type="compositionally biased region" description="Low complexity" evidence="1">
    <location>
        <begin position="51"/>
        <end position="62"/>
    </location>
</feature>
<reference evidence="3" key="2">
    <citation type="submission" date="2015-01" db="EMBL/GenBank/DDBJ databases">
        <title>Evolutionary Origins and Diversification of the Mycorrhizal Mutualists.</title>
        <authorList>
            <consortium name="DOE Joint Genome Institute"/>
            <consortium name="Mycorrhizal Genomics Consortium"/>
            <person name="Kohler A."/>
            <person name="Kuo A."/>
            <person name="Nagy L.G."/>
            <person name="Floudas D."/>
            <person name="Copeland A."/>
            <person name="Barry K.W."/>
            <person name="Cichocki N."/>
            <person name="Veneault-Fourrey C."/>
            <person name="LaButti K."/>
            <person name="Lindquist E.A."/>
            <person name="Lipzen A."/>
            <person name="Lundell T."/>
            <person name="Morin E."/>
            <person name="Murat C."/>
            <person name="Riley R."/>
            <person name="Ohm R."/>
            <person name="Sun H."/>
            <person name="Tunlid A."/>
            <person name="Henrissat B."/>
            <person name="Grigoriev I.V."/>
            <person name="Hibbett D.S."/>
            <person name="Martin F."/>
        </authorList>
    </citation>
    <scope>NUCLEOTIDE SEQUENCE [LARGE SCALE GENOMIC DNA]</scope>
    <source>
        <strain evidence="3">h7</strain>
    </source>
</reference>
<dbReference type="EMBL" id="KN831808">
    <property type="protein sequence ID" value="KIM36163.1"/>
    <property type="molecule type" value="Genomic_DNA"/>
</dbReference>
<reference evidence="2 3" key="1">
    <citation type="submission" date="2014-04" db="EMBL/GenBank/DDBJ databases">
        <authorList>
            <consortium name="DOE Joint Genome Institute"/>
            <person name="Kuo A."/>
            <person name="Gay G."/>
            <person name="Dore J."/>
            <person name="Kohler A."/>
            <person name="Nagy L.G."/>
            <person name="Floudas D."/>
            <person name="Copeland A."/>
            <person name="Barry K.W."/>
            <person name="Cichocki N."/>
            <person name="Veneault-Fourrey C."/>
            <person name="LaButti K."/>
            <person name="Lindquist E.A."/>
            <person name="Lipzen A."/>
            <person name="Lundell T."/>
            <person name="Morin E."/>
            <person name="Murat C."/>
            <person name="Sun H."/>
            <person name="Tunlid A."/>
            <person name="Henrissat B."/>
            <person name="Grigoriev I.V."/>
            <person name="Hibbett D.S."/>
            <person name="Martin F."/>
            <person name="Nordberg H.P."/>
            <person name="Cantor M.N."/>
            <person name="Hua S.X."/>
        </authorList>
    </citation>
    <scope>NUCLEOTIDE SEQUENCE [LARGE SCALE GENOMIC DNA]</scope>
    <source>
        <strain evidence="3">h7</strain>
    </source>
</reference>
<evidence type="ECO:0000256" key="1">
    <source>
        <dbReference type="SAM" id="MobiDB-lite"/>
    </source>
</evidence>
<gene>
    <name evidence="2" type="ORF">M413DRAFT_31916</name>
</gene>
<evidence type="ECO:0000313" key="3">
    <source>
        <dbReference type="Proteomes" id="UP000053424"/>
    </source>
</evidence>
<protein>
    <submittedName>
        <fullName evidence="2">Uncharacterized protein</fullName>
    </submittedName>
</protein>
<feature type="compositionally biased region" description="Pro residues" evidence="1">
    <location>
        <begin position="39"/>
        <end position="50"/>
    </location>
</feature>
<proteinExistence type="predicted"/>
<evidence type="ECO:0000313" key="2">
    <source>
        <dbReference type="EMBL" id="KIM36163.1"/>
    </source>
</evidence>
<dbReference type="AlphaFoldDB" id="A0A0C2XE41"/>
<name>A0A0C2XE41_HEBCY</name>
<dbReference type="HOGENOM" id="CLU_510035_0_0_1"/>